<dbReference type="Gene3D" id="3.40.50.300">
    <property type="entry name" value="P-loop containing nucleotide triphosphate hydrolases"/>
    <property type="match status" value="2"/>
</dbReference>
<dbReference type="InterPro" id="IPR003593">
    <property type="entry name" value="AAA+_ATPase"/>
</dbReference>
<dbReference type="GO" id="GO:0043190">
    <property type="term" value="C:ATP-binding cassette (ABC) transporter complex"/>
    <property type="evidence" value="ECO:0007669"/>
    <property type="project" value="TreeGrafter"/>
</dbReference>
<keyword evidence="2" id="KW-0547">Nucleotide-binding</keyword>
<evidence type="ECO:0000313" key="6">
    <source>
        <dbReference type="EMBL" id="OPB53052.1"/>
    </source>
</evidence>
<dbReference type="SUPFAM" id="SSF52540">
    <property type="entry name" value="P-loop containing nucleoside triphosphate hydrolases"/>
    <property type="match status" value="2"/>
</dbReference>
<evidence type="ECO:0000259" key="4">
    <source>
        <dbReference type="PROSITE" id="PS50893"/>
    </source>
</evidence>
<dbReference type="PANTHER" id="PTHR43553">
    <property type="entry name" value="HEAVY METAL TRANSPORTER"/>
    <property type="match status" value="1"/>
</dbReference>
<feature type="domain" description="ABC transporter" evidence="4">
    <location>
        <begin position="4"/>
        <end position="238"/>
    </location>
</feature>
<dbReference type="InterPro" id="IPR003439">
    <property type="entry name" value="ABC_transporter-like_ATP-bd"/>
</dbReference>
<accession>A0A1T3DAN1</accession>
<name>A0A1T3DAN1_9FLAO</name>
<dbReference type="InterPro" id="IPR027417">
    <property type="entry name" value="P-loop_NTPase"/>
</dbReference>
<dbReference type="Proteomes" id="UP000189738">
    <property type="component" value="Chromosome"/>
</dbReference>
<dbReference type="Pfam" id="PF00005">
    <property type="entry name" value="ABC_tran"/>
    <property type="match status" value="2"/>
</dbReference>
<keyword evidence="1" id="KW-0813">Transport</keyword>
<evidence type="ECO:0000256" key="3">
    <source>
        <dbReference type="ARBA" id="ARBA00022840"/>
    </source>
</evidence>
<evidence type="ECO:0000313" key="7">
    <source>
        <dbReference type="Proteomes" id="UP000189738"/>
    </source>
</evidence>
<dbReference type="GO" id="GO:0005524">
    <property type="term" value="F:ATP binding"/>
    <property type="evidence" value="ECO:0007669"/>
    <property type="project" value="UniProtKB-KW"/>
</dbReference>
<organism evidence="6">
    <name type="scientific">Elizabethkingia anophelis</name>
    <dbReference type="NCBI Taxonomy" id="1117645"/>
    <lineage>
        <taxon>Bacteria</taxon>
        <taxon>Pseudomonadati</taxon>
        <taxon>Bacteroidota</taxon>
        <taxon>Flavobacteriia</taxon>
        <taxon>Flavobacteriales</taxon>
        <taxon>Weeksellaceae</taxon>
        <taxon>Elizabethkingia</taxon>
    </lineage>
</organism>
<dbReference type="SMART" id="SM00382">
    <property type="entry name" value="AAA"/>
    <property type="match status" value="2"/>
</dbReference>
<reference evidence="5 7" key="1">
    <citation type="submission" date="2016-02" db="EMBL/GenBank/DDBJ databases">
        <authorList>
            <person name="Nicholson A.C."/>
            <person name="Humrighouse B.W."/>
            <person name="Loparev V."/>
            <person name="Emery B."/>
            <person name="Graziano J."/>
            <person name="McQuiston J.R."/>
        </authorList>
    </citation>
    <scope>NUCLEOTIDE SEQUENCE [LARGE SCALE GENOMIC DNA]</scope>
    <source>
        <strain evidence="5 7">E6809</strain>
    </source>
</reference>
<proteinExistence type="predicted"/>
<dbReference type="PANTHER" id="PTHR43553:SF3">
    <property type="entry name" value="ABC TRANSPORTER ATP-BINDING PROTEIN MODF"/>
    <property type="match status" value="1"/>
</dbReference>
<evidence type="ECO:0000256" key="1">
    <source>
        <dbReference type="ARBA" id="ARBA00022448"/>
    </source>
</evidence>
<dbReference type="PROSITE" id="PS50893">
    <property type="entry name" value="ABC_TRANSPORTER_2"/>
    <property type="match status" value="2"/>
</dbReference>
<dbReference type="InterPro" id="IPR050095">
    <property type="entry name" value="ECF_ABC_transporter_ATP-bd"/>
</dbReference>
<reference evidence="6" key="2">
    <citation type="submission" date="2016-06" db="EMBL/GenBank/DDBJ databases">
        <authorList>
            <person name="Nicholson A.C."/>
        </authorList>
    </citation>
    <scope>NUCLEOTIDE SEQUENCE [LARGE SCALE GENOMIC DNA]</scope>
    <source>
        <strain evidence="6">E6809</strain>
    </source>
</reference>
<dbReference type="AlphaFoldDB" id="A0A1T3DAN1"/>
<evidence type="ECO:0000256" key="2">
    <source>
        <dbReference type="ARBA" id="ARBA00022741"/>
    </source>
</evidence>
<dbReference type="GO" id="GO:0042626">
    <property type="term" value="F:ATPase-coupled transmembrane transporter activity"/>
    <property type="evidence" value="ECO:0007669"/>
    <property type="project" value="TreeGrafter"/>
</dbReference>
<feature type="domain" description="ABC transporter" evidence="4">
    <location>
        <begin position="252"/>
        <end position="475"/>
    </location>
</feature>
<dbReference type="RefSeq" id="WP_078413514.1">
    <property type="nucleotide sequence ID" value="NZ_CP014339.1"/>
</dbReference>
<dbReference type="EMBL" id="MAHS01000001">
    <property type="protein sequence ID" value="OPB53052.1"/>
    <property type="molecule type" value="Genomic_DNA"/>
</dbReference>
<dbReference type="EMBL" id="CP014339">
    <property type="protein sequence ID" value="AQX52056.1"/>
    <property type="molecule type" value="Genomic_DNA"/>
</dbReference>
<gene>
    <name evidence="5" type="ORF">AYC66_15845</name>
    <name evidence="6" type="ORF">BAY09_08935</name>
</gene>
<keyword evidence="3" id="KW-0067">ATP-binding</keyword>
<protein>
    <submittedName>
        <fullName evidence="6">ABC transporter</fullName>
    </submittedName>
</protein>
<evidence type="ECO:0000313" key="5">
    <source>
        <dbReference type="EMBL" id="AQX52056.1"/>
    </source>
</evidence>
<dbReference type="GO" id="GO:0016887">
    <property type="term" value="F:ATP hydrolysis activity"/>
    <property type="evidence" value="ECO:0007669"/>
    <property type="project" value="InterPro"/>
</dbReference>
<sequence length="476" mass="53613">MNSIILKNVSVKRGSDNLLNNIDFTLNSGEHLAIIGPSGSGKSLLAMALKGQILHTGTIEYRKNNELTKPKIAYITSTYALKNKSNVSDFYYQQRFNTCDAEDSATLTDELLKKGDTESVNKWLDRFQLTHRAQAPLIQLSNGELKKMQLISHLLSNPEILILDKVFTGLDILSRKELHTVINQLADENVRIILITDHHNIPECITHFAEMSNGGITAYNSINQLNITETQQTDFNKPLPVIKNPSVDEVLIRMENVTIQYNNNIILNNINWQVNPGECWQIKGHNGAGKSTLLSLINGDNPQAYAQQIYLFGKKRGSGESIWDIKKKIGFVSPELYNFFDRNTTVEQAIGSGFFDTIGLFRKLNEQQTLKIKEWLSFFSLESKATKLLSYLSNGEQRLVLIARALIKDPVMLALDEPCQGLDDSQITTITHLLEQIHQSSNISMLFISHYDSEVPSCVKHILELNKGVPTISERK</sequence>